<dbReference type="InterPro" id="IPR007696">
    <property type="entry name" value="DNA_mismatch_repair_MutS_core"/>
</dbReference>
<dbReference type="GO" id="GO:0005524">
    <property type="term" value="F:ATP binding"/>
    <property type="evidence" value="ECO:0007669"/>
    <property type="project" value="UniProtKB-KW"/>
</dbReference>
<dbReference type="EMBL" id="OX365899">
    <property type="protein sequence ID" value="CAI4057299.1"/>
    <property type="molecule type" value="Genomic_DNA"/>
</dbReference>
<dbReference type="PROSITE" id="PS00486">
    <property type="entry name" value="DNA_MISMATCH_REPAIR_2"/>
    <property type="match status" value="1"/>
</dbReference>
<sequence length="903" mass="102305">MSNQWLSGASRKTGKINNEMVSTDKGAAVDNNHANINEDGDDDGEDDSGMFSFNYDEEVVMCIDLHSGKVGCSILDYHTKTLKAFNQDHAINKSTITSHDLIDEADKSAHDINLMVGLLIMEMNPTVCLVPVRLEDWIFNHIKKKCDEVKCRLELQPMKDFKKLDLLESLHLNGHDNLTVLNDLLSNSRFTTGVTVGTVACILANNEQHAELDSCNDSTASSNMITGRLSNNRFENVVHDIRYIDLKDRMVLDENTISALNVLPAAHKLGHDNMMKNGSLSVFELFNRVSSDYAKRMLKSWLFNPLTNKKQIEQRYCIIRILLDRQNSVLFDELTQSIKRCPDAFGFINQLSSGKSTLGTWSKVVNFLEKGINIFKLVNSLKLSPDNGNLFHDIKRNVDISALKQCLRKIMAVIDFDTSRDTKTVTINTGVDERLDECRNVYDHLEGILQEVAREAQTFLLSALSQTDCRMTRNLDVLINAVYIPQLGYLITVSALLEPFLANITDLEWEEIFRSPEDVYFKNDKVLELDETYGDIYGVISDYEIEVLFSLQEQILEKKAELTSYSVLLSELEILQSFARISVERDYIEPQLMENNCVLDIINGRHALYETFLDDYIPNSTMIDGGSFSDLSWYNHDKQRIVIITGANASGKSVYLTQNGLIVYLAQIGCFVPAERAKIGIVDKILTRIRTQETIYKTQSSFLLDSQQMAKSLTLATEKSLILIDEYGKGTDILDGPSLFGSIMLNMSKSERCPRILACTHFHELFNENILTEHIPGIKHYCTDILINQNHVSGATQIKDDHENEGITFLFKIKEGISRQSFGIYCAKICGLNKSIVKRAEELSNLINMGDDVVQQCGKMTKKEMSVFQKNQEIVKKYLTWDLDLEASTTSENLRIKLKNILR</sequence>
<dbReference type="Proteomes" id="UP001162087">
    <property type="component" value="Chromosome 4"/>
</dbReference>
<dbReference type="OrthoDB" id="29596at2759"/>
<dbReference type="Gene3D" id="3.40.50.300">
    <property type="entry name" value="P-loop containing nucleotide triphosphate hydrolases"/>
    <property type="match status" value="1"/>
</dbReference>
<dbReference type="SUPFAM" id="SSF48334">
    <property type="entry name" value="DNA repair protein MutS, domain III"/>
    <property type="match status" value="1"/>
</dbReference>
<dbReference type="InterPro" id="IPR027417">
    <property type="entry name" value="P-loop_NTPase"/>
</dbReference>
<reference evidence="1" key="1">
    <citation type="submission" date="2022-10" db="EMBL/GenBank/DDBJ databases">
        <authorList>
            <person name="Byrne P K."/>
        </authorList>
    </citation>
    <scope>NUCLEOTIDE SEQUENCE</scope>
    <source>
        <strain evidence="1">IFO1802</strain>
    </source>
</reference>
<dbReference type="GO" id="GO:0051026">
    <property type="term" value="P:chiasma assembly"/>
    <property type="evidence" value="ECO:0007669"/>
    <property type="project" value="TreeGrafter"/>
</dbReference>
<dbReference type="InterPro" id="IPR000432">
    <property type="entry name" value="DNA_mismatch_repair_MutS_C"/>
</dbReference>
<dbReference type="SMART" id="SM00534">
    <property type="entry name" value="MUTSac"/>
    <property type="match status" value="1"/>
</dbReference>
<dbReference type="InterPro" id="IPR011184">
    <property type="entry name" value="DNA_mismatch_repair_Msh2"/>
</dbReference>
<accession>A0AA35JCR7</accession>
<dbReference type="GO" id="GO:0030983">
    <property type="term" value="F:mismatched DNA binding"/>
    <property type="evidence" value="ECO:0007669"/>
    <property type="project" value="InterPro"/>
</dbReference>
<evidence type="ECO:0000313" key="1">
    <source>
        <dbReference type="EMBL" id="CAI4057299.1"/>
    </source>
</evidence>
<evidence type="ECO:0000313" key="2">
    <source>
        <dbReference type="Proteomes" id="UP001162087"/>
    </source>
</evidence>
<dbReference type="GO" id="GO:0006298">
    <property type="term" value="P:mismatch repair"/>
    <property type="evidence" value="ECO:0007669"/>
    <property type="project" value="InterPro"/>
</dbReference>
<keyword evidence="2" id="KW-1185">Reference proteome</keyword>
<dbReference type="Pfam" id="PF00488">
    <property type="entry name" value="MutS_V"/>
    <property type="match status" value="1"/>
</dbReference>
<dbReference type="GO" id="GO:0140664">
    <property type="term" value="F:ATP-dependent DNA damage sensor activity"/>
    <property type="evidence" value="ECO:0007669"/>
    <property type="project" value="InterPro"/>
</dbReference>
<dbReference type="Gene3D" id="1.10.1420.10">
    <property type="match status" value="1"/>
</dbReference>
<dbReference type="PANTHER" id="PTHR11361">
    <property type="entry name" value="DNA MISMATCH REPAIR PROTEIN MUTS FAMILY MEMBER"/>
    <property type="match status" value="1"/>
</dbReference>
<dbReference type="GO" id="GO:0005634">
    <property type="term" value="C:nucleus"/>
    <property type="evidence" value="ECO:0007669"/>
    <property type="project" value="TreeGrafter"/>
</dbReference>
<dbReference type="SMART" id="SM00533">
    <property type="entry name" value="MUTSd"/>
    <property type="match status" value="1"/>
</dbReference>
<dbReference type="PANTHER" id="PTHR11361:SF20">
    <property type="entry name" value="MUTS PROTEIN HOMOLOG 5"/>
    <property type="match status" value="1"/>
</dbReference>
<dbReference type="CDD" id="cd03281">
    <property type="entry name" value="ABC_MSH5_euk"/>
    <property type="match status" value="1"/>
</dbReference>
<dbReference type="SUPFAM" id="SSF52540">
    <property type="entry name" value="P-loop containing nucleoside triphosphate hydrolases"/>
    <property type="match status" value="1"/>
</dbReference>
<name>A0AA35JCR7_SACK1</name>
<organism evidence="1 2">
    <name type="scientific">Saccharomyces kudriavzevii (strain ATCC MYA-4449 / AS 2.2408 / CBS 8840 / NBRC 1802 / NCYC 2889)</name>
    <name type="common">Yeast</name>
    <dbReference type="NCBI Taxonomy" id="226230"/>
    <lineage>
        <taxon>Eukaryota</taxon>
        <taxon>Fungi</taxon>
        <taxon>Dikarya</taxon>
        <taxon>Ascomycota</taxon>
        <taxon>Saccharomycotina</taxon>
        <taxon>Saccharomycetes</taxon>
        <taxon>Saccharomycetales</taxon>
        <taxon>Saccharomycetaceae</taxon>
        <taxon>Saccharomyces</taxon>
    </lineage>
</organism>
<proteinExistence type="predicted"/>
<dbReference type="PIRSF" id="PIRSF005813">
    <property type="entry name" value="MSH2"/>
    <property type="match status" value="1"/>
</dbReference>
<dbReference type="Pfam" id="PF05192">
    <property type="entry name" value="MutS_III"/>
    <property type="match status" value="1"/>
</dbReference>
<dbReference type="InterPro" id="IPR045076">
    <property type="entry name" value="MutS"/>
</dbReference>
<dbReference type="InterPro" id="IPR036187">
    <property type="entry name" value="DNA_mismatch_repair_MutS_sf"/>
</dbReference>
<gene>
    <name evidence="1" type="primary">SKDI04G0900</name>
    <name evidence="1" type="ORF">SKDI_04G0900</name>
</gene>
<protein>
    <submittedName>
        <fullName evidence="1">Uncharacterized protein</fullName>
    </submittedName>
</protein>